<dbReference type="Pfam" id="PF12624">
    <property type="entry name" value="VPS13_N"/>
    <property type="match status" value="2"/>
</dbReference>
<dbReference type="PANTHER" id="PTHR16166">
    <property type="entry name" value="VACUOLAR PROTEIN SORTING-ASSOCIATED PROTEIN VPS13"/>
    <property type="match status" value="1"/>
</dbReference>
<dbReference type="OrthoDB" id="428159at2759"/>
<name>A0A803PHY5_CANSA</name>
<dbReference type="OMA" id="CEWQYTF"/>
<evidence type="ECO:0000256" key="1">
    <source>
        <dbReference type="ARBA" id="ARBA00006545"/>
    </source>
</evidence>
<feature type="domain" description="Vacuolar protein sorting-associated protein 13 VPS13 adaptor binding" evidence="5">
    <location>
        <begin position="2065"/>
        <end position="2357"/>
    </location>
</feature>
<dbReference type="GO" id="GO:0006869">
    <property type="term" value="P:lipid transport"/>
    <property type="evidence" value="ECO:0007669"/>
    <property type="project" value="UniProtKB-KW"/>
</dbReference>
<dbReference type="InterPro" id="IPR026854">
    <property type="entry name" value="VPS13_N"/>
</dbReference>
<evidence type="ECO:0000259" key="6">
    <source>
        <dbReference type="Pfam" id="PF25037"/>
    </source>
</evidence>
<proteinExistence type="inferred from homology"/>
<evidence type="ECO:0000313" key="8">
    <source>
        <dbReference type="Proteomes" id="UP000596661"/>
    </source>
</evidence>
<comment type="similarity">
    <text evidence="1">Belongs to the VPS13 family.</text>
</comment>
<dbReference type="Pfam" id="PF25036">
    <property type="entry name" value="VPS13_VAB"/>
    <property type="match status" value="2"/>
</dbReference>
<evidence type="ECO:0000259" key="5">
    <source>
        <dbReference type="Pfam" id="PF25036"/>
    </source>
</evidence>
<keyword evidence="8" id="KW-1185">Reference proteome</keyword>
<protein>
    <recommendedName>
        <fullName evidence="9">Vacuolar protein sorting-associated protein</fullName>
    </recommendedName>
</protein>
<reference evidence="7" key="1">
    <citation type="submission" date="2018-11" db="EMBL/GenBank/DDBJ databases">
        <authorList>
            <person name="Grassa J C."/>
        </authorList>
    </citation>
    <scope>NUCLEOTIDE SEQUENCE [LARGE SCALE GENOMIC DNA]</scope>
</reference>
<feature type="domain" description="Intermembrane lipid transfer protein VPS13-like C-terminal" evidence="6">
    <location>
        <begin position="3273"/>
        <end position="3341"/>
    </location>
</feature>
<sequence length="3457" mass="387677">MLEGLVRQLILGYLGRYIKDIQKEQLKITVWNEEVLLENVELTLEAFDYLELPLALKQGRVGKLSIKIPWKKLGWDPFVICLEDVFVCASQRDDAEWSADAVEKREYASKKAKLAAAELAKLSKHVSDNWAGRSFISYIYAKIFDSIQVSIRNFHVLYHDLRGDSVHTMFGLKFSSLTIMKQNPFGSSVRLKGGQISKTLEVIGLELYCGTFQGPLDLTTMDNARSMGRCDSILAPSDVSMSILVNKPGELYNNNLLHSINAEITSLEITLNEVQLQQILFLWDYISTSQLRKKYGRYRPCGNLLSTRPEGWQILWWHYAQESVLSDVRKRLKRTSWRYFGQRLSYRRKYVNLYKTKLNSIQQDQAIDEKVLRELEQIEKELDIDDILSYRSSAECKLQELLSNSSAFNKSVNSSSALSDRARNDEHLTGRSRGWLNWLSLGMLGAGGTDDSSQFSGVVSDEVIQDIYEATEFVPSNTPGPDAATDDQIYFCAIKLCINHISAMLCSIKCGKEIAQLVLSGLIIECKLWENSATIVTIINSGEMFCPSNKKVLVHMKTAANKNNLEEFDHPSLKFQVDTSSNHEVGLSVKGLLQPVEVTCDAESLINFMEFFDVFNSFESHYERVLSSLNGIKDADSRLQSKADYILSSHKKVSWDISVNNILINVPWENGASEQYNLVLDVGSVIFLTRNDSENPVLEDAKQLYALGRSNSSLSSDFSACFQVQDFNEHFEIKINDLEIMVRMPCHSKPISIIEKFGASIVLTRCIILDESISKQLKVYVSVLSLSAYFSPAVYVTALGLIAHLRTMQLHSANRPMVSDFRFGVELKLESIRLLVNLANNGENSLVLIFALQELYIQYAFLSSEECYVCLKALNVMTSSLRGESDGRVVFSSGNQLLTHSVQDINIGHGNNLENHADRSLFTEGCFMLIYENENTEFACAKFTICLTDADFHCYPDVTGLLIVFFKSLSAHDTFCDGENSINSSIVAEDTKASPGFSFQKFGLSNYFESGSLEHASIPLDCFPFITISSIGSLGDLESSLLYSNHEWRKYFNLRDKRIRCPKFSTKKKSRNDHVHPGASQSMSDTEANLFSTSSEAKSMPGASYFDFNLSGISLHFHDLSCIVGTVTLPSSICSLIVYEDCMEALCSLEGSILTSLWWTRNFHEFLWGPATPNLSSIINIRVRKNKLGSSSSNSHVEVGLSFQHVYCILPPDYLALLIGYFSLSDWNTGSNENHGGERHENGDTEKEGSIVYKCEILDSILMLPVESSERQFLKVDIQQLYSSFIDNGSLDYIFSGIPPEYLVPAPKLEEKNNCLNIFGRDLFLSFLSFEDDGYDCLQLDKGANCAVVTLLAPLSADIWIRLPRQSELYSKTTPLTTCILARVEKCHILADDNLFFSGIKALLDVINQFSLISDQSKCFKNDVREFLQLKKCFKENNAGSPVGSSISCTEVRCYVNSLLIKLHHFRGGSSELLANAEMQFTLSAVLKNDILSSLDLRFSSLELLSLPNFVVLAKCTSPSSISSVLDISFLEVNQAETELCLSFPSLVIWIHLFEWVDIIDAVVSYAGLFSKVAPLNTSMNNITLGEVENVDNKLKTVSPDSLHSSSASTYSASGSTKQDSTVLTVKLDNVSITCNLPVGISNKACEEFLATKDQREVCPIESSNMRDRSDSKYISVSVHSKSSEILLKGRHMKLKANMEKWIGTISLCEDGNNLSWPLFQMFHVFIEAEVSHDMMQSVHVRVEFQCDNLNVWLSHHFFYFWHGVTFVIPEGGPSQFPLGGIDFEIKMKKASFLLSDGRWSCSGPLFEIFVRNMVLNGKIMESYIESLLTGEIQMNYNNLHKVFWEPFIEPWKFEINVARKQEMSLNNTMVTDIHLNSSTQLNLNVTEPLIECIFRTIEMVKDSLGIVEPNDVPESKKLLNSHHKHMYAGRYAPYVLENLTSLPLVYHVYKGPVEEFDVTEIKGRKSVEPGASVPLYINDTPEEQLFHFWPAKSSDKLAEQKLSGVSHHFLTIQLDGTSMPSTPISMDRVGLTYFEVDFFKAYNENSGDNSTDTTSGFVVPVVFDVSVQRYSKLIRLYSTVVLSNATSVPIELRFDIPFGVSPKILDPIYPGQELPLPLHLAEAGRIRWRPLGDSYLWSEVYNLSNLVLQETKVGFFRSFVCYPAHLSNDPFRCCISVRNISLPPRNSPHTKITLNTPVKSRGENLKKVDESKKRFIHELTLCTPLMVNNYLPKEVSLAIESGGVTHSAFLSKVDAFLHYVDPSHDLVLGISMYGFKPTTLKFPRSETFCTMAKFTGTKFALSEVIAFDPDFSNGPIYVTVEKMMDAFSGARELSIYVPFLLYNCCGFPLLISESGNEIKTVKCIIPSSYDMSEQELCETKDGLRMISLHAADPHGIEYPSSSHLISIRDDFNPRRQRFYEQLNENDFDTGETLLKSSKNRLSRSGSDLFSRSSNCMGYEHGKVGACMYSPVPFYAAEELTVTVSRAHGDNNMPKLWSSPFLLVPPSGSTTVIVPQASQNAAFMISVTSSPVAGPLAGRSSAITFQPRYVISNACSNDICFKQKGTDHVFRMRVGEHSHLHWTDTTRELLVSVRYNGPGWQWSGSFLPDHLGDTQVKMQNYVSGSSSIIRVEVQNADVSVRDEKVVGSLHGDSGTTLILLSDDDTGYMPYRIDNFSRERLRIFQQKCEPFETIVHSYTSCPYAWDEPCYPHRLTVEVPGERVLGSYSLDDVKEYMPICLPSSSEKAERKLFLSVHAEGATKVLRVIDSNYHILNDKENLNIPHLREKRKHEQKQDKVLGYKEQISVVIPHLGISLINIDPRELVFACAKDISFDLLQSLDLQKFSIQISSLQIDNQLRSSPYPVMLSFDREYKSIPAERKLQRTSDCSYEPVFYIAVSKWKKKDISLVSFEYIILRVADFRLELEQEVILGMFGFIKNVTSRFQSSFLKLPEPLLCPLIPDTGLLEPSLSHAQTSEYQKAKGVPVFKSQSLPSVVPIGAPWQQIYLLARRQRKIYVEVFEISPINVTFSFSSAPWMLRNGILTSGESLIHRGLMALADVEGAQVHLKRLTISHHIASWESIQEIFIRHCTRQLLHEMYKVFGSAGVIGNPMGFARTLGLGFRDFLSVPARTIFQSPTGLITGMAQGTTSLLSNTVYAISDAATQFSQAAHKGIVAFTFDDQAVSRMEQLQMGVPSHSKGMISEVLEGLTDLLQSPIKGAEKHGLPGVLSGIALGVTGLVAKPAASILQLTGKTAQSIRKRSRLYQMGSQRFRVRLPRPLSREVPLRPYSWEEAVGMSALAEAGGGLRLKDEVLVACKALKQPGKFVIITERLILIIKCSGLVDLGKPEFRGIPADLEWVLESEIVLESVMHADTDHGVIHIVGSSSDTLLRQNKQATGSSGITVRWNSPTLPLIQTNLELANTEDAENLLQILLATIERGKDEGWGCRYLLHRSSIK</sequence>
<dbReference type="InterPro" id="IPR026847">
    <property type="entry name" value="VPS13"/>
</dbReference>
<dbReference type="GO" id="GO:0006623">
    <property type="term" value="P:protein targeting to vacuole"/>
    <property type="evidence" value="ECO:0007669"/>
    <property type="project" value="TreeGrafter"/>
</dbReference>
<dbReference type="GO" id="GO:0045053">
    <property type="term" value="P:protein retention in Golgi apparatus"/>
    <property type="evidence" value="ECO:0007669"/>
    <property type="project" value="TreeGrafter"/>
</dbReference>
<gene>
    <name evidence="7" type="primary">LOC115714144</name>
</gene>
<dbReference type="InterPro" id="IPR009543">
    <property type="entry name" value="VPS13_VAB"/>
</dbReference>
<dbReference type="PANTHER" id="PTHR16166:SF143">
    <property type="entry name" value="PROTEIN SORTING-ASSOCIATED PROTEIN, PUTATIVE (DUF1162)-RELATED"/>
    <property type="match status" value="1"/>
</dbReference>
<dbReference type="Pfam" id="PF25037">
    <property type="entry name" value="VPS13_C"/>
    <property type="match status" value="1"/>
</dbReference>
<keyword evidence="2" id="KW-0813">Transport</keyword>
<accession>A0A803PHY5</accession>
<evidence type="ECO:0000256" key="2">
    <source>
        <dbReference type="ARBA" id="ARBA00022448"/>
    </source>
</evidence>
<evidence type="ECO:0000259" key="4">
    <source>
        <dbReference type="Pfam" id="PF12624"/>
    </source>
</evidence>
<dbReference type="EnsemblPlants" id="evm.model.04.563">
    <property type="protein sequence ID" value="cds.evm.model.04.563"/>
    <property type="gene ID" value="evm.TU.04.563"/>
</dbReference>
<dbReference type="Proteomes" id="UP000596661">
    <property type="component" value="Chromosome 4"/>
</dbReference>
<dbReference type="EMBL" id="UZAU01000362">
    <property type="status" value="NOT_ANNOTATED_CDS"/>
    <property type="molecule type" value="Genomic_DNA"/>
</dbReference>
<feature type="domain" description="Chorein N-terminal" evidence="4">
    <location>
        <begin position="239"/>
        <end position="704"/>
    </location>
</feature>
<evidence type="ECO:0000313" key="7">
    <source>
        <dbReference type="EnsemblPlants" id="cds.evm.model.04.563"/>
    </source>
</evidence>
<reference evidence="7" key="2">
    <citation type="submission" date="2021-03" db="UniProtKB">
        <authorList>
            <consortium name="EnsemblPlants"/>
        </authorList>
    </citation>
    <scope>IDENTIFICATION</scope>
</reference>
<dbReference type="InterPro" id="IPR056748">
    <property type="entry name" value="VPS13-like_C"/>
</dbReference>
<keyword evidence="3" id="KW-0445">Lipid transport</keyword>
<organism evidence="7 8">
    <name type="scientific">Cannabis sativa</name>
    <name type="common">Hemp</name>
    <name type="synonym">Marijuana</name>
    <dbReference type="NCBI Taxonomy" id="3483"/>
    <lineage>
        <taxon>Eukaryota</taxon>
        <taxon>Viridiplantae</taxon>
        <taxon>Streptophyta</taxon>
        <taxon>Embryophyta</taxon>
        <taxon>Tracheophyta</taxon>
        <taxon>Spermatophyta</taxon>
        <taxon>Magnoliopsida</taxon>
        <taxon>eudicotyledons</taxon>
        <taxon>Gunneridae</taxon>
        <taxon>Pentapetalae</taxon>
        <taxon>rosids</taxon>
        <taxon>fabids</taxon>
        <taxon>Rosales</taxon>
        <taxon>Cannabaceae</taxon>
        <taxon>Cannabis</taxon>
    </lineage>
</organism>
<evidence type="ECO:0000256" key="3">
    <source>
        <dbReference type="ARBA" id="ARBA00023055"/>
    </source>
</evidence>
<evidence type="ECO:0008006" key="9">
    <source>
        <dbReference type="Google" id="ProtNLM"/>
    </source>
</evidence>
<feature type="domain" description="Vacuolar protein sorting-associated protein 13 VPS13 adaptor binding" evidence="5">
    <location>
        <begin position="2467"/>
        <end position="2708"/>
    </location>
</feature>
<feature type="domain" description="Chorein N-terminal" evidence="4">
    <location>
        <begin position="1"/>
        <end position="179"/>
    </location>
</feature>
<dbReference type="Gramene" id="evm.model.04.563">
    <property type="protein sequence ID" value="cds.evm.model.04.563"/>
    <property type="gene ID" value="evm.TU.04.563"/>
</dbReference>